<keyword evidence="2" id="KW-0472">Membrane</keyword>
<feature type="transmembrane region" description="Helical" evidence="2">
    <location>
        <begin position="57"/>
        <end position="85"/>
    </location>
</feature>
<name>A0A2T0SJ25_9ACTN</name>
<keyword evidence="2" id="KW-0812">Transmembrane</keyword>
<protein>
    <submittedName>
        <fullName evidence="3">Uncharacterized protein</fullName>
    </submittedName>
</protein>
<reference evidence="3 4" key="1">
    <citation type="submission" date="2018-03" db="EMBL/GenBank/DDBJ databases">
        <title>Genomic Encyclopedia of Archaeal and Bacterial Type Strains, Phase II (KMG-II): from individual species to whole genera.</title>
        <authorList>
            <person name="Goeker M."/>
        </authorList>
    </citation>
    <scope>NUCLEOTIDE SEQUENCE [LARGE SCALE GENOMIC DNA]</scope>
    <source>
        <strain evidence="3 4">DSM 45348</strain>
    </source>
</reference>
<gene>
    <name evidence="3" type="ORF">CLV70_101578</name>
</gene>
<evidence type="ECO:0000256" key="1">
    <source>
        <dbReference type="SAM" id="MobiDB-lite"/>
    </source>
</evidence>
<evidence type="ECO:0000256" key="2">
    <source>
        <dbReference type="SAM" id="Phobius"/>
    </source>
</evidence>
<proteinExistence type="predicted"/>
<keyword evidence="2" id="KW-1133">Transmembrane helix</keyword>
<dbReference type="EMBL" id="PVZG01000001">
    <property type="protein sequence ID" value="PRY33416.1"/>
    <property type="molecule type" value="Genomic_DNA"/>
</dbReference>
<dbReference type="OrthoDB" id="3293457at2"/>
<evidence type="ECO:0000313" key="3">
    <source>
        <dbReference type="EMBL" id="PRY33416.1"/>
    </source>
</evidence>
<evidence type="ECO:0000313" key="4">
    <source>
        <dbReference type="Proteomes" id="UP000239209"/>
    </source>
</evidence>
<sequence length="264" mass="27486">MNLDQALRDAAEPVPPRVGQPPARRLLESIVTSPVPPPAARTDGLSPRAVRRTRRTVLAVLAAGVAAAAAFLVPNLGAGAAYASWTPRPAPLPAADRADLGDRCAAQVRATFQGVDGAPSIVHGEKRGDYAYVSVVTPAWTATCFRDRDGAVRQASIMMAPVGAATLGGAGVEMQSWAQLRTGEGLCRLMTGHVGAQVTGVEITVPEGRGGPRVVQATVEDGYFLAWYPEKGQGHGTTVTLRLADGRTVEGLSAKDLHDAPVTD</sequence>
<comment type="caution">
    <text evidence="3">The sequence shown here is derived from an EMBL/GenBank/DDBJ whole genome shotgun (WGS) entry which is preliminary data.</text>
</comment>
<accession>A0A2T0SJ25</accession>
<dbReference type="AlphaFoldDB" id="A0A2T0SJ25"/>
<feature type="region of interest" description="Disordered" evidence="1">
    <location>
        <begin position="1"/>
        <end position="21"/>
    </location>
</feature>
<dbReference type="Proteomes" id="UP000239209">
    <property type="component" value="Unassembled WGS sequence"/>
</dbReference>
<feature type="compositionally biased region" description="Basic and acidic residues" evidence="1">
    <location>
        <begin position="1"/>
        <end position="11"/>
    </location>
</feature>
<keyword evidence="4" id="KW-1185">Reference proteome</keyword>
<organism evidence="3 4">
    <name type="scientific">Pseudosporangium ferrugineum</name>
    <dbReference type="NCBI Taxonomy" id="439699"/>
    <lineage>
        <taxon>Bacteria</taxon>
        <taxon>Bacillati</taxon>
        <taxon>Actinomycetota</taxon>
        <taxon>Actinomycetes</taxon>
        <taxon>Micromonosporales</taxon>
        <taxon>Micromonosporaceae</taxon>
        <taxon>Pseudosporangium</taxon>
    </lineage>
</organism>
<dbReference type="RefSeq" id="WP_106124716.1">
    <property type="nucleotide sequence ID" value="NZ_PVZG01000001.1"/>
</dbReference>